<evidence type="ECO:0000313" key="1">
    <source>
        <dbReference type="EMBL" id="MBW0536575.1"/>
    </source>
</evidence>
<dbReference type="Proteomes" id="UP000765509">
    <property type="component" value="Unassembled WGS sequence"/>
</dbReference>
<reference evidence="1" key="1">
    <citation type="submission" date="2021-03" db="EMBL/GenBank/DDBJ databases">
        <title>Draft genome sequence of rust myrtle Austropuccinia psidii MF-1, a brazilian biotype.</title>
        <authorList>
            <person name="Quecine M.C."/>
            <person name="Pachon D.M.R."/>
            <person name="Bonatelli M.L."/>
            <person name="Correr F.H."/>
            <person name="Franceschini L.M."/>
            <person name="Leite T.F."/>
            <person name="Margarido G.R.A."/>
            <person name="Almeida C.A."/>
            <person name="Ferrarezi J.A."/>
            <person name="Labate C.A."/>
        </authorList>
    </citation>
    <scope>NUCLEOTIDE SEQUENCE</scope>
    <source>
        <strain evidence="1">MF-1</strain>
    </source>
</reference>
<proteinExistence type="predicted"/>
<gene>
    <name evidence="1" type="ORF">O181_076290</name>
</gene>
<sequence>MNDAFEYAKQKWDKSHKNPEFKVRHLILVSTLNINNIKGQKKSKDFFAGLSITKALHGENEVQVELSGELENKHPTFPVSLVKHYTSSDKELFPLINEKPLEVPPLDQSEDKKVLKVLKERRLRGKDERE</sequence>
<accession>A0A9Q3IEV6</accession>
<dbReference type="AlphaFoldDB" id="A0A9Q3IEV6"/>
<comment type="caution">
    <text evidence="1">The sequence shown here is derived from an EMBL/GenBank/DDBJ whole genome shotgun (WGS) entry which is preliminary data.</text>
</comment>
<protein>
    <submittedName>
        <fullName evidence="1">Uncharacterized protein</fullName>
    </submittedName>
</protein>
<keyword evidence="2" id="KW-1185">Reference proteome</keyword>
<evidence type="ECO:0000313" key="2">
    <source>
        <dbReference type="Proteomes" id="UP000765509"/>
    </source>
</evidence>
<organism evidence="1 2">
    <name type="scientific">Austropuccinia psidii MF-1</name>
    <dbReference type="NCBI Taxonomy" id="1389203"/>
    <lineage>
        <taxon>Eukaryota</taxon>
        <taxon>Fungi</taxon>
        <taxon>Dikarya</taxon>
        <taxon>Basidiomycota</taxon>
        <taxon>Pucciniomycotina</taxon>
        <taxon>Pucciniomycetes</taxon>
        <taxon>Pucciniales</taxon>
        <taxon>Sphaerophragmiaceae</taxon>
        <taxon>Austropuccinia</taxon>
    </lineage>
</organism>
<dbReference type="EMBL" id="AVOT02041287">
    <property type="protein sequence ID" value="MBW0536575.1"/>
    <property type="molecule type" value="Genomic_DNA"/>
</dbReference>
<name>A0A9Q3IEV6_9BASI</name>